<feature type="transmembrane region" description="Helical" evidence="7">
    <location>
        <begin position="6"/>
        <end position="27"/>
    </location>
</feature>
<evidence type="ECO:0000256" key="3">
    <source>
        <dbReference type="ARBA" id="ARBA00022679"/>
    </source>
</evidence>
<evidence type="ECO:0000256" key="6">
    <source>
        <dbReference type="ARBA" id="ARBA00023136"/>
    </source>
</evidence>
<dbReference type="InterPro" id="IPR000715">
    <property type="entry name" value="Glycosyl_transferase_4"/>
</dbReference>
<feature type="transmembrane region" description="Helical" evidence="7">
    <location>
        <begin position="81"/>
        <end position="100"/>
    </location>
</feature>
<feature type="transmembrane region" description="Helical" evidence="7">
    <location>
        <begin position="165"/>
        <end position="184"/>
    </location>
</feature>
<keyword evidence="4 7" id="KW-0812">Transmembrane</keyword>
<keyword evidence="2" id="KW-1003">Cell membrane</keyword>
<feature type="transmembrane region" description="Helical" evidence="7">
    <location>
        <begin position="196"/>
        <end position="216"/>
    </location>
</feature>
<feature type="transmembrane region" description="Helical" evidence="7">
    <location>
        <begin position="382"/>
        <end position="402"/>
    </location>
</feature>
<dbReference type="Proteomes" id="UP000639051">
    <property type="component" value="Unassembled WGS sequence"/>
</dbReference>
<evidence type="ECO:0000256" key="1">
    <source>
        <dbReference type="ARBA" id="ARBA00004651"/>
    </source>
</evidence>
<comment type="caution">
    <text evidence="8">The sequence shown here is derived from an EMBL/GenBank/DDBJ whole genome shotgun (WGS) entry which is preliminary data.</text>
</comment>
<dbReference type="Pfam" id="PF00953">
    <property type="entry name" value="Glycos_transf_4"/>
    <property type="match status" value="1"/>
</dbReference>
<feature type="transmembrane region" description="Helical" evidence="7">
    <location>
        <begin position="48"/>
        <end position="69"/>
    </location>
</feature>
<evidence type="ECO:0000256" key="2">
    <source>
        <dbReference type="ARBA" id="ARBA00022475"/>
    </source>
</evidence>
<accession>A0ABS1K4B2</accession>
<evidence type="ECO:0000256" key="4">
    <source>
        <dbReference type="ARBA" id="ARBA00022692"/>
    </source>
</evidence>
<keyword evidence="9" id="KW-1185">Reference proteome</keyword>
<feature type="transmembrane region" description="Helical" evidence="7">
    <location>
        <begin position="260"/>
        <end position="282"/>
    </location>
</feature>
<keyword evidence="3 8" id="KW-0808">Transferase</keyword>
<gene>
    <name evidence="8" type="ORF">JJE72_13560</name>
</gene>
<sequence length="511" mass="54525">MFLYVLIAMLAAVVTYALTGVVRVLALRWGIVSPVRERDVHTRTVPRLGGLAMLAGFAVAFWAASQTLWVRQIFMDTAQPWAVLGGAALIVAVGAVDDVVDLNSWVKLVGQIAAAMVVAVWGPRMTFLPLGSIPLDPPWLQIGLTVFVIVLTVNAINFVDGLDGLAAGVAAIGGVAFFLTAYWVHRNAVLPNYTDLATLLMALLVGICLGFLPHNAHPAKIFMGDSGSMLLGLLMATGAVVATGQVASGLYDRAEGIPTFIPVVLPIVVLVLPFLDLVLAVLRRTASGRSPFSADRGHMHHKLLDLGYTHRQAVAVMYLWTTFVAFGGVAYAFVPWAPLTVANAIVLPALAFLTLHPWARDTVGAAQSRPAWMRPSAWLRRFTLPFAASAAASTGLGFAGIASGGVPMVYPTFLGLAVVIACCGLSVLILHFAAPSLPFGRRTLVADVLMKVIAFAVVLLAVSRNPWTAEPWFWTVLVVCAGVWVLAQAAVAASQWRGVAQRWRSTARRRA</sequence>
<feature type="transmembrane region" description="Helical" evidence="7">
    <location>
        <begin position="444"/>
        <end position="462"/>
    </location>
</feature>
<keyword evidence="5 7" id="KW-1133">Transmembrane helix</keyword>
<evidence type="ECO:0000313" key="8">
    <source>
        <dbReference type="EMBL" id="MBL0706519.1"/>
    </source>
</evidence>
<protein>
    <submittedName>
        <fullName evidence="8">Undecaprenyl/decaprenyl-phosphate alpha-N-acetylglucosaminyl 1-phosphate transferase</fullName>
    </submittedName>
</protein>
<comment type="subcellular location">
    <subcellularLocation>
        <location evidence="1">Cell membrane</location>
        <topology evidence="1">Multi-pass membrane protein</topology>
    </subcellularLocation>
</comment>
<proteinExistence type="predicted"/>
<name>A0ABS1K4B2_9MICC</name>
<feature type="transmembrane region" description="Helical" evidence="7">
    <location>
        <begin position="313"/>
        <end position="334"/>
    </location>
</feature>
<feature type="transmembrane region" description="Helical" evidence="7">
    <location>
        <begin position="408"/>
        <end position="432"/>
    </location>
</feature>
<dbReference type="RefSeq" id="WP_189692900.1">
    <property type="nucleotide sequence ID" value="NZ_BNCM01000003.1"/>
</dbReference>
<evidence type="ECO:0000313" key="9">
    <source>
        <dbReference type="Proteomes" id="UP000639051"/>
    </source>
</evidence>
<dbReference type="EMBL" id="JAERRC010000030">
    <property type="protein sequence ID" value="MBL0706519.1"/>
    <property type="molecule type" value="Genomic_DNA"/>
</dbReference>
<dbReference type="GO" id="GO:0016740">
    <property type="term" value="F:transferase activity"/>
    <property type="evidence" value="ECO:0007669"/>
    <property type="project" value="UniProtKB-KW"/>
</dbReference>
<organism evidence="8 9">
    <name type="scientific">Sinomonas cellulolyticus</name>
    <dbReference type="NCBI Taxonomy" id="2801916"/>
    <lineage>
        <taxon>Bacteria</taxon>
        <taxon>Bacillati</taxon>
        <taxon>Actinomycetota</taxon>
        <taxon>Actinomycetes</taxon>
        <taxon>Micrococcales</taxon>
        <taxon>Micrococcaceae</taxon>
        <taxon>Sinomonas</taxon>
    </lineage>
</organism>
<keyword evidence="6 7" id="KW-0472">Membrane</keyword>
<dbReference type="PANTHER" id="PTHR22926:SF3">
    <property type="entry name" value="UNDECAPRENYL-PHOSPHATE ALPHA-N-ACETYLGLUCOSAMINYL 1-PHOSPHATE TRANSFERASE"/>
    <property type="match status" value="1"/>
</dbReference>
<feature type="transmembrane region" description="Helical" evidence="7">
    <location>
        <begin position="139"/>
        <end position="158"/>
    </location>
</feature>
<dbReference type="CDD" id="cd06853">
    <property type="entry name" value="GT_WecA_like"/>
    <property type="match status" value="1"/>
</dbReference>
<evidence type="ECO:0000256" key="7">
    <source>
        <dbReference type="SAM" id="Phobius"/>
    </source>
</evidence>
<evidence type="ECO:0000256" key="5">
    <source>
        <dbReference type="ARBA" id="ARBA00022989"/>
    </source>
</evidence>
<dbReference type="PANTHER" id="PTHR22926">
    <property type="entry name" value="PHOSPHO-N-ACETYLMURAMOYL-PENTAPEPTIDE-TRANSFERASE"/>
    <property type="match status" value="1"/>
</dbReference>
<feature type="transmembrane region" description="Helical" evidence="7">
    <location>
        <begin position="228"/>
        <end position="248"/>
    </location>
</feature>
<reference evidence="8 9" key="1">
    <citation type="submission" date="2021-01" db="EMBL/GenBank/DDBJ databases">
        <title>Genome public.</title>
        <authorList>
            <person name="Liu C."/>
            <person name="Sun Q."/>
        </authorList>
    </citation>
    <scope>NUCLEOTIDE SEQUENCE [LARGE SCALE GENOMIC DNA]</scope>
    <source>
        <strain evidence="8 9">JC656</strain>
    </source>
</reference>
<feature type="transmembrane region" description="Helical" evidence="7">
    <location>
        <begin position="340"/>
        <end position="359"/>
    </location>
</feature>
<feature type="transmembrane region" description="Helical" evidence="7">
    <location>
        <begin position="474"/>
        <end position="494"/>
    </location>
</feature>